<feature type="transmembrane region" description="Helical" evidence="6">
    <location>
        <begin position="29"/>
        <end position="51"/>
    </location>
</feature>
<keyword evidence="5 6" id="KW-0472">Membrane</keyword>
<proteinExistence type="predicted"/>
<dbReference type="PANTHER" id="PTHR23519">
    <property type="entry name" value="AUTOPHAGY-RELATED PROTEIN 22"/>
    <property type="match status" value="1"/>
</dbReference>
<feature type="transmembrane region" description="Helical" evidence="6">
    <location>
        <begin position="160"/>
        <end position="182"/>
    </location>
</feature>
<dbReference type="InterPro" id="IPR036259">
    <property type="entry name" value="MFS_trans_sf"/>
</dbReference>
<dbReference type="Pfam" id="PF11700">
    <property type="entry name" value="ATG22"/>
    <property type="match status" value="1"/>
</dbReference>
<keyword evidence="8" id="KW-1185">Reference proteome</keyword>
<name>A0A928V386_9GAMM</name>
<feature type="transmembrane region" description="Helical" evidence="6">
    <location>
        <begin position="275"/>
        <end position="293"/>
    </location>
</feature>
<feature type="transmembrane region" description="Helical" evidence="6">
    <location>
        <begin position="96"/>
        <end position="114"/>
    </location>
</feature>
<feature type="transmembrane region" description="Helical" evidence="6">
    <location>
        <begin position="328"/>
        <end position="353"/>
    </location>
</feature>
<feature type="transmembrane region" description="Helical" evidence="6">
    <location>
        <begin position="410"/>
        <end position="433"/>
    </location>
</feature>
<evidence type="ECO:0000256" key="4">
    <source>
        <dbReference type="ARBA" id="ARBA00022989"/>
    </source>
</evidence>
<feature type="transmembrane region" description="Helical" evidence="6">
    <location>
        <begin position="373"/>
        <end position="389"/>
    </location>
</feature>
<dbReference type="InterPro" id="IPR050495">
    <property type="entry name" value="ATG22/LtaA_families"/>
</dbReference>
<evidence type="ECO:0000313" key="7">
    <source>
        <dbReference type="EMBL" id="MBE8716390.1"/>
    </source>
</evidence>
<evidence type="ECO:0000313" key="8">
    <source>
        <dbReference type="Proteomes" id="UP000652567"/>
    </source>
</evidence>
<dbReference type="AlphaFoldDB" id="A0A928V386"/>
<evidence type="ECO:0000256" key="2">
    <source>
        <dbReference type="ARBA" id="ARBA00022448"/>
    </source>
</evidence>
<keyword evidence="2" id="KW-0813">Transport</keyword>
<keyword evidence="3 6" id="KW-0812">Transmembrane</keyword>
<evidence type="ECO:0000256" key="6">
    <source>
        <dbReference type="SAM" id="Phobius"/>
    </source>
</evidence>
<evidence type="ECO:0000256" key="1">
    <source>
        <dbReference type="ARBA" id="ARBA00004127"/>
    </source>
</evidence>
<gene>
    <name evidence="7" type="ORF">C4F51_04230</name>
</gene>
<dbReference type="InterPro" id="IPR024671">
    <property type="entry name" value="Atg22-like"/>
</dbReference>
<feature type="transmembrane region" description="Helical" evidence="6">
    <location>
        <begin position="120"/>
        <end position="140"/>
    </location>
</feature>
<feature type="transmembrane region" description="Helical" evidence="6">
    <location>
        <begin position="213"/>
        <end position="230"/>
    </location>
</feature>
<reference evidence="7" key="1">
    <citation type="submission" date="2018-07" db="EMBL/GenBank/DDBJ databases">
        <title>Genome assembly of strain Ka43.</title>
        <authorList>
            <person name="Kukolya J."/>
            <person name="Nagy I."/>
            <person name="Horvath B."/>
            <person name="Toth A."/>
        </authorList>
    </citation>
    <scope>NUCLEOTIDE SEQUENCE</scope>
    <source>
        <strain evidence="7">KB43</strain>
    </source>
</reference>
<dbReference type="Proteomes" id="UP000652567">
    <property type="component" value="Unassembled WGS sequence"/>
</dbReference>
<feature type="transmembrane region" description="Helical" evidence="6">
    <location>
        <begin position="299"/>
        <end position="316"/>
    </location>
</feature>
<comment type="subcellular location">
    <subcellularLocation>
        <location evidence="1">Endomembrane system</location>
        <topology evidence="1">Multi-pass membrane protein</topology>
    </subcellularLocation>
</comment>
<sequence length="470" mass="49843">MSNIASESSSAIPEPSPAIKGKGVFSWMLFDWAAQPFFTVIITFIFGPYFVSRLAENPVAGQAAWGYTVTVSGVVIALLSPLLGSIADASGARKPWIAGFAIIKILSLAALWWAAPGSSLLLPALCIVLATVAAEFSIVFNDSLLPGLAPASRTGRISNLAWGLGYAGGLVVLFSVLLLLAADPATGKTLLGIAPLWGLDPAAGEDARITGPYAALWYLIFILPMFLFTPDHAAGLPLRRAISAGFNELLGTFRAMRERAIIFRFLIARMIYQDGVNGLLALGGTFAAGMFGWQTLEMGLYGIMLLIVAIGGCYMASRLAVKTGSERVIVLGLVCLTLACIGIISTGPGYTLFGWWQFAEVNGEGLFSTGAEKAYVIFGMLIGLAFGPVQASSRSWLADRVSADEAGRYFGLYALSGRVTSFLAPLSVATITWYTQSARLGMCALIVFLLVGLALLLWANEKTPAHEARS</sequence>
<comment type="caution">
    <text evidence="7">The sequence shown here is derived from an EMBL/GenBank/DDBJ whole genome shotgun (WGS) entry which is preliminary data.</text>
</comment>
<protein>
    <submittedName>
        <fullName evidence="7">MFS transporter</fullName>
    </submittedName>
</protein>
<evidence type="ECO:0000256" key="5">
    <source>
        <dbReference type="ARBA" id="ARBA00023136"/>
    </source>
</evidence>
<dbReference type="EMBL" id="PRDL01000001">
    <property type="protein sequence ID" value="MBE8716390.1"/>
    <property type="molecule type" value="Genomic_DNA"/>
</dbReference>
<dbReference type="RefSeq" id="WP_193907429.1">
    <property type="nucleotide sequence ID" value="NZ_PRDL01000001.1"/>
</dbReference>
<dbReference type="GO" id="GO:0012505">
    <property type="term" value="C:endomembrane system"/>
    <property type="evidence" value="ECO:0007669"/>
    <property type="project" value="UniProtKB-SubCell"/>
</dbReference>
<feature type="transmembrane region" description="Helical" evidence="6">
    <location>
        <begin position="63"/>
        <end position="84"/>
    </location>
</feature>
<dbReference type="Gene3D" id="1.20.1250.20">
    <property type="entry name" value="MFS general substrate transporter like domains"/>
    <property type="match status" value="1"/>
</dbReference>
<feature type="transmembrane region" description="Helical" evidence="6">
    <location>
        <begin position="439"/>
        <end position="459"/>
    </location>
</feature>
<keyword evidence="4 6" id="KW-1133">Transmembrane helix</keyword>
<accession>A0A928V386</accession>
<dbReference type="PANTHER" id="PTHR23519:SF1">
    <property type="entry name" value="AUTOPHAGY-RELATED PROTEIN 22"/>
    <property type="match status" value="1"/>
</dbReference>
<dbReference type="SUPFAM" id="SSF103473">
    <property type="entry name" value="MFS general substrate transporter"/>
    <property type="match status" value="1"/>
</dbReference>
<evidence type="ECO:0000256" key="3">
    <source>
        <dbReference type="ARBA" id="ARBA00022692"/>
    </source>
</evidence>
<organism evidence="7 8">
    <name type="scientific">Cellvibrio polysaccharolyticus</name>
    <dbReference type="NCBI Taxonomy" id="2082724"/>
    <lineage>
        <taxon>Bacteria</taxon>
        <taxon>Pseudomonadati</taxon>
        <taxon>Pseudomonadota</taxon>
        <taxon>Gammaproteobacteria</taxon>
        <taxon>Cellvibrionales</taxon>
        <taxon>Cellvibrionaceae</taxon>
        <taxon>Cellvibrio</taxon>
    </lineage>
</organism>